<dbReference type="HAMAP" id="MF_00664">
    <property type="entry name" value="PS_decarb_PSD_A"/>
    <property type="match status" value="1"/>
</dbReference>
<dbReference type="NCBIfam" id="NF003678">
    <property type="entry name" value="PRK05305.1-2"/>
    <property type="match status" value="1"/>
</dbReference>
<sequence length="219" mass="24930">MTIHKEGTGSLIVSTITLAIIYSLVKYLTPDMAWLHYFVFAVCLVLFFIVLQFFRKPTRKTPINPKHIIAPADGRVVVIEEVVETEYFKDKRIQISIFMSPLNVHINFNPLSGIISYFKYHPGKYLVAWHPKSSTENERTTVVTKHQNGTEILFRQIAGALARRICWYVKEGQAVTQGEEFGFIKFGSRIDIYLPLGTKILVNLEDKPVGGETVIAELL</sequence>
<feature type="chain" id="PRO_5041757936" description="Phosphatidylserine decarboxylase alpha chain" evidence="11">
    <location>
        <begin position="188"/>
        <end position="219"/>
    </location>
</feature>
<dbReference type="InterPro" id="IPR003817">
    <property type="entry name" value="PS_Dcarbxylase"/>
</dbReference>
<keyword evidence="8 11" id="KW-0456">Lyase</keyword>
<comment type="subunit">
    <text evidence="11">Heterodimer of a large membrane-associated beta subunit and a small pyruvoyl-containing alpha subunit.</text>
</comment>
<dbReference type="InterPro" id="IPR033175">
    <property type="entry name" value="PSD-A"/>
</dbReference>
<dbReference type="PANTHER" id="PTHR35809:SF1">
    <property type="entry name" value="ARCHAETIDYLSERINE DECARBOXYLASE PROENZYME-RELATED"/>
    <property type="match status" value="1"/>
</dbReference>
<protein>
    <recommendedName>
        <fullName evidence="11">Phosphatidylserine decarboxylase proenzyme</fullName>
        <ecNumber evidence="11">4.1.1.65</ecNumber>
    </recommendedName>
    <component>
        <recommendedName>
            <fullName evidence="11">Phosphatidylserine decarboxylase alpha chain</fullName>
        </recommendedName>
    </component>
    <component>
        <recommendedName>
            <fullName evidence="11">Phosphatidylserine decarboxylase beta chain</fullName>
        </recommendedName>
    </component>
</protein>
<evidence type="ECO:0000256" key="2">
    <source>
        <dbReference type="ARBA" id="ARBA00022516"/>
    </source>
</evidence>
<keyword evidence="7 11" id="KW-0594">Phospholipid biosynthesis</keyword>
<dbReference type="EMBL" id="RJUF01000021">
    <property type="protein sequence ID" value="MCP9763124.1"/>
    <property type="molecule type" value="Genomic_DNA"/>
</dbReference>
<dbReference type="NCBIfam" id="NF003685">
    <property type="entry name" value="PRK05305.2-5"/>
    <property type="match status" value="1"/>
</dbReference>
<dbReference type="GO" id="GO:0005886">
    <property type="term" value="C:plasma membrane"/>
    <property type="evidence" value="ECO:0007669"/>
    <property type="project" value="UniProtKB-SubCell"/>
</dbReference>
<comment type="pathway">
    <text evidence="11">Phospholipid metabolism; phosphatidylethanolamine biosynthesis; phosphatidylethanolamine from CDP-diacylglycerol: step 2/2.</text>
</comment>
<evidence type="ECO:0000256" key="12">
    <source>
        <dbReference type="SAM" id="Phobius"/>
    </source>
</evidence>
<name>A0AAE3H344_9BACT</name>
<comment type="cofactor">
    <cofactor evidence="11">
        <name>pyruvate</name>
        <dbReference type="ChEBI" id="CHEBI:15361"/>
    </cofactor>
    <text evidence="11">Binds 1 pyruvoyl group covalently per subunit.</text>
</comment>
<keyword evidence="12" id="KW-1133">Transmembrane helix</keyword>
<evidence type="ECO:0000256" key="3">
    <source>
        <dbReference type="ARBA" id="ARBA00022793"/>
    </source>
</evidence>
<dbReference type="GO" id="GO:0004609">
    <property type="term" value="F:phosphatidylserine decarboxylase activity"/>
    <property type="evidence" value="ECO:0007669"/>
    <property type="project" value="UniProtKB-UniRule"/>
</dbReference>
<organism evidence="13 14">
    <name type="scientific">Lacihabitans soyangensis</name>
    <dbReference type="NCBI Taxonomy" id="869394"/>
    <lineage>
        <taxon>Bacteria</taxon>
        <taxon>Pseudomonadati</taxon>
        <taxon>Bacteroidota</taxon>
        <taxon>Cytophagia</taxon>
        <taxon>Cytophagales</taxon>
        <taxon>Leadbetterellaceae</taxon>
        <taxon>Lacihabitans</taxon>
    </lineage>
</organism>
<keyword evidence="1 11" id="KW-1003">Cell membrane</keyword>
<dbReference type="RefSeq" id="WP_255036911.1">
    <property type="nucleotide sequence ID" value="NZ_RJUF01000021.1"/>
</dbReference>
<comment type="catalytic activity">
    <reaction evidence="11">
        <text>a 1,2-diacyl-sn-glycero-3-phospho-L-serine + H(+) = a 1,2-diacyl-sn-glycero-3-phosphoethanolamine + CO2</text>
        <dbReference type="Rhea" id="RHEA:20828"/>
        <dbReference type="ChEBI" id="CHEBI:15378"/>
        <dbReference type="ChEBI" id="CHEBI:16526"/>
        <dbReference type="ChEBI" id="CHEBI:57262"/>
        <dbReference type="ChEBI" id="CHEBI:64612"/>
        <dbReference type="EC" id="4.1.1.65"/>
    </reaction>
</comment>
<dbReference type="PANTHER" id="PTHR35809">
    <property type="entry name" value="ARCHAETIDYLSERINE DECARBOXYLASE PROENZYME-RELATED"/>
    <property type="match status" value="1"/>
</dbReference>
<gene>
    <name evidence="11" type="primary">psd</name>
    <name evidence="13" type="ORF">EGI31_09165</name>
</gene>
<evidence type="ECO:0000256" key="5">
    <source>
        <dbReference type="ARBA" id="ARBA00023136"/>
    </source>
</evidence>
<proteinExistence type="inferred from homology"/>
<dbReference type="Proteomes" id="UP001204144">
    <property type="component" value="Unassembled WGS sequence"/>
</dbReference>
<evidence type="ECO:0000256" key="9">
    <source>
        <dbReference type="ARBA" id="ARBA00023264"/>
    </source>
</evidence>
<feature type="site" description="Cleavage (non-hydrolytic); by autocatalysis" evidence="11">
    <location>
        <begin position="187"/>
        <end position="188"/>
    </location>
</feature>
<dbReference type="GO" id="GO:0006646">
    <property type="term" value="P:phosphatidylethanolamine biosynthetic process"/>
    <property type="evidence" value="ECO:0007669"/>
    <property type="project" value="UniProtKB-UniRule"/>
</dbReference>
<keyword evidence="14" id="KW-1185">Reference proteome</keyword>
<dbReference type="AlphaFoldDB" id="A0AAE3H344"/>
<dbReference type="Pfam" id="PF02666">
    <property type="entry name" value="PS_Dcarbxylase"/>
    <property type="match status" value="1"/>
</dbReference>
<evidence type="ECO:0000256" key="1">
    <source>
        <dbReference type="ARBA" id="ARBA00022475"/>
    </source>
</evidence>
<evidence type="ECO:0000256" key="4">
    <source>
        <dbReference type="ARBA" id="ARBA00023098"/>
    </source>
</evidence>
<feature type="transmembrane region" description="Helical" evidence="12">
    <location>
        <begin position="7"/>
        <end position="28"/>
    </location>
</feature>
<keyword evidence="4 11" id="KW-0443">Lipid metabolism</keyword>
<evidence type="ECO:0000313" key="14">
    <source>
        <dbReference type="Proteomes" id="UP001204144"/>
    </source>
</evidence>
<dbReference type="EC" id="4.1.1.65" evidence="11"/>
<comment type="function">
    <text evidence="11">Catalyzes the formation of phosphatidylethanolamine (PtdEtn) from phosphatidylserine (PtdSer).</text>
</comment>
<feature type="transmembrane region" description="Helical" evidence="12">
    <location>
        <begin position="34"/>
        <end position="54"/>
    </location>
</feature>
<keyword evidence="10 11" id="KW-0670">Pyruvate</keyword>
<keyword evidence="2 11" id="KW-0444">Lipid biosynthesis</keyword>
<keyword evidence="5 11" id="KW-0472">Membrane</keyword>
<feature type="modified residue" description="Pyruvic acid (Ser); by autocatalysis" evidence="11">
    <location>
        <position position="188"/>
    </location>
</feature>
<evidence type="ECO:0000256" key="11">
    <source>
        <dbReference type="HAMAP-Rule" id="MF_00664"/>
    </source>
</evidence>
<keyword evidence="9 11" id="KW-1208">Phospholipid metabolism</keyword>
<feature type="chain" id="PRO_5041757935" description="Phosphatidylserine decarboxylase beta chain" evidence="11">
    <location>
        <begin position="1"/>
        <end position="187"/>
    </location>
</feature>
<comment type="PTM">
    <text evidence="11">Is synthesized initially as an inactive proenzyme. Formation of the active enzyme involves a self-maturation process in which the active site pyruvoyl group is generated from an internal serine residue via an autocatalytic post-translational modification. Two non-identical subunits are generated from the proenzyme in this reaction, and the pyruvate is formed at the N-terminus of the alpha chain, which is derived from the carboxyl end of the proenzyme. The post-translation cleavage follows an unusual pathway, termed non-hydrolytic serinolysis, in which the side chain hydroxyl group of the serine supplies its oxygen atom to form the C-terminus of the beta chain, while the remainder of the serine residue undergoes an oxidative deamination to produce ammonia and the pyruvoyl prosthetic group on the alpha chain.</text>
</comment>
<comment type="subcellular location">
    <subcellularLocation>
        <location evidence="11">Cell membrane</location>
        <topology evidence="11">Peripheral membrane protein</topology>
    </subcellularLocation>
</comment>
<reference evidence="13 14" key="1">
    <citation type="submission" date="2018-11" db="EMBL/GenBank/DDBJ databases">
        <title>Novel bacteria species description.</title>
        <authorList>
            <person name="Han J.-H."/>
        </authorList>
    </citation>
    <scope>NUCLEOTIDE SEQUENCE [LARGE SCALE GENOMIC DNA]</scope>
    <source>
        <strain evidence="13 14">KCTC23259</strain>
    </source>
</reference>
<feature type="active site" description="Schiff-base intermediate with substrate; via pyruvic acid" evidence="11">
    <location>
        <position position="188"/>
    </location>
</feature>
<keyword evidence="3 11" id="KW-0210">Decarboxylase</keyword>
<comment type="caution">
    <text evidence="13">The sequence shown here is derived from an EMBL/GenBank/DDBJ whole genome shotgun (WGS) entry which is preliminary data.</text>
</comment>
<evidence type="ECO:0000313" key="13">
    <source>
        <dbReference type="EMBL" id="MCP9763124.1"/>
    </source>
</evidence>
<evidence type="ECO:0000256" key="7">
    <source>
        <dbReference type="ARBA" id="ARBA00023209"/>
    </source>
</evidence>
<evidence type="ECO:0000256" key="10">
    <source>
        <dbReference type="ARBA" id="ARBA00023317"/>
    </source>
</evidence>
<evidence type="ECO:0000256" key="8">
    <source>
        <dbReference type="ARBA" id="ARBA00023239"/>
    </source>
</evidence>
<accession>A0AAE3H344</accession>
<comment type="similarity">
    <text evidence="11">Belongs to the phosphatidylserine decarboxylase family. PSD-A subfamily.</text>
</comment>
<keyword evidence="6 11" id="KW-0865">Zymogen</keyword>
<keyword evidence="12" id="KW-0812">Transmembrane</keyword>
<evidence type="ECO:0000256" key="6">
    <source>
        <dbReference type="ARBA" id="ARBA00023145"/>
    </source>
</evidence>